<evidence type="ECO:0000256" key="1">
    <source>
        <dbReference type="SAM" id="MobiDB-lite"/>
    </source>
</evidence>
<reference evidence="2 3" key="1">
    <citation type="journal article" date="2015" name="Fungal Genet. Biol.">
        <title>Evolution of novel wood decay mechanisms in Agaricales revealed by the genome sequences of Fistulina hepatica and Cylindrobasidium torrendii.</title>
        <authorList>
            <person name="Floudas D."/>
            <person name="Held B.W."/>
            <person name="Riley R."/>
            <person name="Nagy L.G."/>
            <person name="Koehler G."/>
            <person name="Ransdell A.S."/>
            <person name="Younus H."/>
            <person name="Chow J."/>
            <person name="Chiniquy J."/>
            <person name="Lipzen A."/>
            <person name="Tritt A."/>
            <person name="Sun H."/>
            <person name="Haridas S."/>
            <person name="LaButti K."/>
            <person name="Ohm R.A."/>
            <person name="Kues U."/>
            <person name="Blanchette R.A."/>
            <person name="Grigoriev I.V."/>
            <person name="Minto R.E."/>
            <person name="Hibbett D.S."/>
        </authorList>
    </citation>
    <scope>NUCLEOTIDE SEQUENCE [LARGE SCALE GENOMIC DNA]</scope>
    <source>
        <strain evidence="2 3">FP15055 ss-10</strain>
    </source>
</reference>
<protein>
    <submittedName>
        <fullName evidence="2">Uncharacterized protein</fullName>
    </submittedName>
</protein>
<feature type="compositionally biased region" description="Pro residues" evidence="1">
    <location>
        <begin position="206"/>
        <end position="224"/>
    </location>
</feature>
<feature type="compositionally biased region" description="Acidic residues" evidence="1">
    <location>
        <begin position="350"/>
        <end position="359"/>
    </location>
</feature>
<dbReference type="AlphaFoldDB" id="A0A0D7ARD1"/>
<feature type="compositionally biased region" description="Low complexity" evidence="1">
    <location>
        <begin position="225"/>
        <end position="239"/>
    </location>
</feature>
<dbReference type="Proteomes" id="UP000054007">
    <property type="component" value="Unassembled WGS sequence"/>
</dbReference>
<sequence length="443" mass="48252">MYDYLKDLVSAGNAIRGARKGDPLRWRLSRSNLALFDRDRTYCLSEWLPPAPNTPIYDPKYVWAAKRAGDAMLYRVPDADTEPCSPCASMGARCLQPTSLGNGGKAICHKCCRGKKTCDVKPVDPPPTPYQYFPSSIILKLQDDYPQHPLLLKVLSCRPNGRIRKPDAHILAASDALPTTAGSSKSVRDRPVRPLPSRPSASSSRPPAPSSPPPPASSSPPPPARSSSSHVPASGVASAGDTTLERRLSRLEKGMSGVQEGVGLLTDDVNSRLERIEAQSARQSKLLEQLLARDNTCASCSLKRKADTDAGEDLVAKRPRVLERKSFSYLFDDEAEVASEDDEGNKMQVSDDEEVAPETQEDRDFIDNGAADFGHGERSYTDEDDDGEADDGGADDGRADEDEDDDAANSVGTDRSEEEEEEEESEQEDNNEGEGEREVSLEI</sequence>
<gene>
    <name evidence="2" type="ORF">CYLTODRAFT_495529</name>
</gene>
<keyword evidence="3" id="KW-1185">Reference proteome</keyword>
<feature type="compositionally biased region" description="Acidic residues" evidence="1">
    <location>
        <begin position="333"/>
        <end position="343"/>
    </location>
</feature>
<evidence type="ECO:0000313" key="3">
    <source>
        <dbReference type="Proteomes" id="UP000054007"/>
    </source>
</evidence>
<accession>A0A0D7ARD1</accession>
<feature type="region of interest" description="Disordered" evidence="1">
    <location>
        <begin position="174"/>
        <end position="242"/>
    </location>
</feature>
<dbReference type="EMBL" id="KN881277">
    <property type="protein sequence ID" value="KIY60767.1"/>
    <property type="molecule type" value="Genomic_DNA"/>
</dbReference>
<name>A0A0D7ARD1_9AGAR</name>
<organism evidence="2 3">
    <name type="scientific">Cylindrobasidium torrendii FP15055 ss-10</name>
    <dbReference type="NCBI Taxonomy" id="1314674"/>
    <lineage>
        <taxon>Eukaryota</taxon>
        <taxon>Fungi</taxon>
        <taxon>Dikarya</taxon>
        <taxon>Basidiomycota</taxon>
        <taxon>Agaricomycotina</taxon>
        <taxon>Agaricomycetes</taxon>
        <taxon>Agaricomycetidae</taxon>
        <taxon>Agaricales</taxon>
        <taxon>Marasmiineae</taxon>
        <taxon>Physalacriaceae</taxon>
        <taxon>Cylindrobasidium</taxon>
    </lineage>
</organism>
<evidence type="ECO:0000313" key="2">
    <source>
        <dbReference type="EMBL" id="KIY60767.1"/>
    </source>
</evidence>
<feature type="compositionally biased region" description="Basic and acidic residues" evidence="1">
    <location>
        <begin position="434"/>
        <end position="443"/>
    </location>
</feature>
<proteinExistence type="predicted"/>
<feature type="compositionally biased region" description="Acidic residues" evidence="1">
    <location>
        <begin position="416"/>
        <end position="433"/>
    </location>
</feature>
<feature type="compositionally biased region" description="Acidic residues" evidence="1">
    <location>
        <begin position="382"/>
        <end position="407"/>
    </location>
</feature>
<feature type="region of interest" description="Disordered" evidence="1">
    <location>
        <begin position="333"/>
        <end position="443"/>
    </location>
</feature>